<gene>
    <name evidence="2" type="ORF">MAGR_21800</name>
</gene>
<dbReference type="Proteomes" id="UP000465302">
    <property type="component" value="Unassembled WGS sequence"/>
</dbReference>
<proteinExistence type="predicted"/>
<protein>
    <submittedName>
        <fullName evidence="2">Uncharacterized protein</fullName>
    </submittedName>
</protein>
<comment type="caution">
    <text evidence="2">The sequence shown here is derived from an EMBL/GenBank/DDBJ whole genome shotgun (WGS) entry which is preliminary data.</text>
</comment>
<evidence type="ECO:0000256" key="1">
    <source>
        <dbReference type="SAM" id="MobiDB-lite"/>
    </source>
</evidence>
<accession>A0A7I9VZX1</accession>
<feature type="region of interest" description="Disordered" evidence="1">
    <location>
        <begin position="30"/>
        <end position="56"/>
    </location>
</feature>
<sequence length="56" mass="6487">MQTEHREDRARFRARDGDRRAVLPDLERAKNPQLHGSKRNHVDIVGGPIQQTVKTE</sequence>
<name>A0A7I9VZX1_MYCAG</name>
<dbReference type="AlphaFoldDB" id="A0A7I9VZX1"/>
<evidence type="ECO:0000313" key="2">
    <source>
        <dbReference type="EMBL" id="GFG50739.1"/>
    </source>
</evidence>
<dbReference type="EMBL" id="BLKS01000001">
    <property type="protein sequence ID" value="GFG50739.1"/>
    <property type="molecule type" value="Genomic_DNA"/>
</dbReference>
<organism evidence="2 3">
    <name type="scientific">Mycolicibacterium agri</name>
    <name type="common">Mycobacterium agri</name>
    <dbReference type="NCBI Taxonomy" id="36811"/>
    <lineage>
        <taxon>Bacteria</taxon>
        <taxon>Bacillati</taxon>
        <taxon>Actinomycetota</taxon>
        <taxon>Actinomycetes</taxon>
        <taxon>Mycobacteriales</taxon>
        <taxon>Mycobacteriaceae</taxon>
        <taxon>Mycolicibacterium</taxon>
    </lineage>
</organism>
<evidence type="ECO:0000313" key="3">
    <source>
        <dbReference type="Proteomes" id="UP000465302"/>
    </source>
</evidence>
<reference evidence="2 3" key="1">
    <citation type="journal article" date="2019" name="Emerg. Microbes Infect.">
        <title>Comprehensive subspecies identification of 175 nontuberculous mycobacteria species based on 7547 genomic profiles.</title>
        <authorList>
            <person name="Matsumoto Y."/>
            <person name="Kinjo T."/>
            <person name="Motooka D."/>
            <person name="Nabeya D."/>
            <person name="Jung N."/>
            <person name="Uechi K."/>
            <person name="Horii T."/>
            <person name="Iida T."/>
            <person name="Fujita J."/>
            <person name="Nakamura S."/>
        </authorList>
    </citation>
    <scope>NUCLEOTIDE SEQUENCE [LARGE SCALE GENOMIC DNA]</scope>
    <source>
        <strain evidence="2 3">JCM 6377</strain>
    </source>
</reference>